<dbReference type="STRING" id="701091.M2USW8"/>
<dbReference type="EMBL" id="KB445577">
    <property type="protein sequence ID" value="EMD90962.1"/>
    <property type="molecule type" value="Genomic_DNA"/>
</dbReference>
<dbReference type="AlphaFoldDB" id="M2USW8"/>
<dbReference type="eggNOG" id="ENOG502STGN">
    <property type="taxonomic scope" value="Eukaryota"/>
</dbReference>
<dbReference type="Proteomes" id="UP000016936">
    <property type="component" value="Unassembled WGS sequence"/>
</dbReference>
<reference evidence="2 3" key="1">
    <citation type="journal article" date="2012" name="PLoS Pathog.">
        <title>Diverse lifestyles and strategies of plant pathogenesis encoded in the genomes of eighteen Dothideomycetes fungi.</title>
        <authorList>
            <person name="Ohm R.A."/>
            <person name="Feau N."/>
            <person name="Henrissat B."/>
            <person name="Schoch C.L."/>
            <person name="Horwitz B.A."/>
            <person name="Barry K.W."/>
            <person name="Condon B.J."/>
            <person name="Copeland A.C."/>
            <person name="Dhillon B."/>
            <person name="Glaser F."/>
            <person name="Hesse C.N."/>
            <person name="Kosti I."/>
            <person name="LaButti K."/>
            <person name="Lindquist E.A."/>
            <person name="Lucas S."/>
            <person name="Salamov A.A."/>
            <person name="Bradshaw R.E."/>
            <person name="Ciuffetti L."/>
            <person name="Hamelin R.C."/>
            <person name="Kema G.H.J."/>
            <person name="Lawrence C."/>
            <person name="Scott J.A."/>
            <person name="Spatafora J.W."/>
            <person name="Turgeon B.G."/>
            <person name="de Wit P.J.G.M."/>
            <person name="Zhong S."/>
            <person name="Goodwin S.B."/>
            <person name="Grigoriev I.V."/>
        </authorList>
    </citation>
    <scope>NUCLEOTIDE SEQUENCE [LARGE SCALE GENOMIC DNA]</scope>
    <source>
        <strain evidence="3">C5 / ATCC 48332 / race O</strain>
    </source>
</reference>
<evidence type="ECO:0000313" key="2">
    <source>
        <dbReference type="EMBL" id="EMD90962.1"/>
    </source>
</evidence>
<organism evidence="2 3">
    <name type="scientific">Cochliobolus heterostrophus (strain C5 / ATCC 48332 / race O)</name>
    <name type="common">Southern corn leaf blight fungus</name>
    <name type="synonym">Bipolaris maydis</name>
    <dbReference type="NCBI Taxonomy" id="701091"/>
    <lineage>
        <taxon>Eukaryota</taxon>
        <taxon>Fungi</taxon>
        <taxon>Dikarya</taxon>
        <taxon>Ascomycota</taxon>
        <taxon>Pezizomycotina</taxon>
        <taxon>Dothideomycetes</taxon>
        <taxon>Pleosporomycetidae</taxon>
        <taxon>Pleosporales</taxon>
        <taxon>Pleosporineae</taxon>
        <taxon>Pleosporaceae</taxon>
        <taxon>Bipolaris</taxon>
    </lineage>
</organism>
<evidence type="ECO:0000256" key="1">
    <source>
        <dbReference type="SAM" id="MobiDB-lite"/>
    </source>
</evidence>
<protein>
    <submittedName>
        <fullName evidence="2">Uncharacterized protein</fullName>
    </submittedName>
</protein>
<evidence type="ECO:0000313" key="3">
    <source>
        <dbReference type="Proteomes" id="UP000016936"/>
    </source>
</evidence>
<feature type="region of interest" description="Disordered" evidence="1">
    <location>
        <begin position="306"/>
        <end position="325"/>
    </location>
</feature>
<accession>M2USW8</accession>
<dbReference type="HOGENOM" id="CLU_430827_0_0_1"/>
<keyword evidence="3" id="KW-1185">Reference proteome</keyword>
<sequence length="635" mass="72105">MLAPSQPGELYIRECGRARTLLKIRGTEEKPPATDLVMQAVASHVLPSNSHPQTWFLYSLMNPNSSCDMDTPISECLQQEGVERDLVDAFLQYTDSSVPSRGVQQAKTVLNQIANNKAKSLNPRRAWVDSRMKVSGRQSSPRWLTPGELEDFIKERSTNALSETDAIRRLIFIQGLDRSFVRGIARSSSWNEVSALRLAIRSHLAREACIKVRIPYTGFTTFHLEFSLPYLVLEEQDRSKALPIENASAAELLKTNLSFLSIGSRKDGHAAQFSIWKVHETVLISGCDSSEWTGYAFSSFKSSAENIKEEDDNDVNEDEDSNEEIPEEDLFATGGTDYDDHQVLDARTPIWDPRVYFLTVFAIRMRIIYERYEFLASTLRSGVENWISHSIYTPWNSLQTPSSGTEIKILNDNIKQIGLVLHELSTCLSDTIAVWERFHSVDGDVQYFSDIKDRKARLALKKTRESFQNLKFELRRLKLLKRALKDATVTLRMDLMDQLSVSVKENLRHSMDLSKHSRLSQKFVEENIKIARANVPLAQVTASIAVALQYFCSERNFLSIDRSPKAFVLSIPIVLVLLSFVAPCVQMLQLILSTLPALLAKTSTFERITESSVFKTVDRWMSCLYHEVDEVENNV</sequence>
<reference evidence="3" key="2">
    <citation type="journal article" date="2013" name="PLoS Genet.">
        <title>Comparative genome structure, secondary metabolite, and effector coding capacity across Cochliobolus pathogens.</title>
        <authorList>
            <person name="Condon B.J."/>
            <person name="Leng Y."/>
            <person name="Wu D."/>
            <person name="Bushley K.E."/>
            <person name="Ohm R.A."/>
            <person name="Otillar R."/>
            <person name="Martin J."/>
            <person name="Schackwitz W."/>
            <person name="Grimwood J."/>
            <person name="MohdZainudin N."/>
            <person name="Xue C."/>
            <person name="Wang R."/>
            <person name="Manning V.A."/>
            <person name="Dhillon B."/>
            <person name="Tu Z.J."/>
            <person name="Steffenson B.J."/>
            <person name="Salamov A."/>
            <person name="Sun H."/>
            <person name="Lowry S."/>
            <person name="LaButti K."/>
            <person name="Han J."/>
            <person name="Copeland A."/>
            <person name="Lindquist E."/>
            <person name="Barry K."/>
            <person name="Schmutz J."/>
            <person name="Baker S.E."/>
            <person name="Ciuffetti L.M."/>
            <person name="Grigoriev I.V."/>
            <person name="Zhong S."/>
            <person name="Turgeon B.G."/>
        </authorList>
    </citation>
    <scope>NUCLEOTIDE SEQUENCE [LARGE SCALE GENOMIC DNA]</scope>
    <source>
        <strain evidence="3">C5 / ATCC 48332 / race O</strain>
    </source>
</reference>
<name>M2USW8_COCH5</name>
<gene>
    <name evidence="2" type="ORF">COCHEDRAFT_1204107</name>
</gene>
<feature type="compositionally biased region" description="Acidic residues" evidence="1">
    <location>
        <begin position="308"/>
        <end position="325"/>
    </location>
</feature>
<proteinExistence type="predicted"/>
<dbReference type="OrthoDB" id="5428055at2759"/>